<keyword evidence="4" id="KW-0503">Monooxygenase</keyword>
<dbReference type="RefSeq" id="WP_344611461.1">
    <property type="nucleotide sequence ID" value="NZ_BAAARV010000015.1"/>
</dbReference>
<accession>A0ABN3FPS6</accession>
<evidence type="ECO:0000313" key="6">
    <source>
        <dbReference type="EMBL" id="GAA2334856.1"/>
    </source>
</evidence>
<keyword evidence="2" id="KW-0288">FMN</keyword>
<feature type="domain" description="Luciferase-like" evidence="5">
    <location>
        <begin position="1"/>
        <end position="217"/>
    </location>
</feature>
<evidence type="ECO:0000256" key="4">
    <source>
        <dbReference type="ARBA" id="ARBA00023033"/>
    </source>
</evidence>
<proteinExistence type="predicted"/>
<dbReference type="InterPro" id="IPR050172">
    <property type="entry name" value="SsuD_RutA_monooxygenase"/>
</dbReference>
<keyword evidence="1" id="KW-0285">Flavoprotein</keyword>
<evidence type="ECO:0000256" key="3">
    <source>
        <dbReference type="ARBA" id="ARBA00023002"/>
    </source>
</evidence>
<dbReference type="SUPFAM" id="SSF51679">
    <property type="entry name" value="Bacterial luciferase-like"/>
    <property type="match status" value="1"/>
</dbReference>
<dbReference type="PANTHER" id="PTHR42847">
    <property type="entry name" value="ALKANESULFONATE MONOOXYGENASE"/>
    <property type="match status" value="1"/>
</dbReference>
<dbReference type="Pfam" id="PF00296">
    <property type="entry name" value="Bac_luciferase"/>
    <property type="match status" value="1"/>
</dbReference>
<dbReference type="Gene3D" id="3.20.20.30">
    <property type="entry name" value="Luciferase-like domain"/>
    <property type="match status" value="1"/>
</dbReference>
<sequence>MDIGIACAFESKQAGSLQAAIRTAAVAAEDEGFASWWGLGDREVAQTSSHDATLGLYCVARATRRIRLGLAGEVLSVRAAAVRAKQLASLDWFAGGRLELGIDLGGPPADLLEPGAAVSDPVGRSLDRLAAMEALWTQRRGAVSSPTVSFSGAIANPKPVGERCLKVHLRDAGTPVLRRVLEARGRIDGWAAWRVDPAALDAALAALLDALGADAGPIRRTWFVDAHLMPASRGVAADAGIDELVAVFDRIPEPAELREVAA</sequence>
<comment type="caution">
    <text evidence="6">The sequence shown here is derived from an EMBL/GenBank/DDBJ whole genome shotgun (WGS) entry which is preliminary data.</text>
</comment>
<dbReference type="EMBL" id="BAAARV010000015">
    <property type="protein sequence ID" value="GAA2334856.1"/>
    <property type="molecule type" value="Genomic_DNA"/>
</dbReference>
<dbReference type="Proteomes" id="UP001501444">
    <property type="component" value="Unassembled WGS sequence"/>
</dbReference>
<evidence type="ECO:0000256" key="1">
    <source>
        <dbReference type="ARBA" id="ARBA00022630"/>
    </source>
</evidence>
<gene>
    <name evidence="6" type="ORF">GCM10010170_014480</name>
</gene>
<dbReference type="InterPro" id="IPR036661">
    <property type="entry name" value="Luciferase-like_sf"/>
</dbReference>
<evidence type="ECO:0000313" key="7">
    <source>
        <dbReference type="Proteomes" id="UP001501444"/>
    </source>
</evidence>
<name>A0ABN3FPS6_9ACTN</name>
<evidence type="ECO:0000259" key="5">
    <source>
        <dbReference type="Pfam" id="PF00296"/>
    </source>
</evidence>
<keyword evidence="7" id="KW-1185">Reference proteome</keyword>
<reference evidence="6 7" key="1">
    <citation type="journal article" date="2019" name="Int. J. Syst. Evol. Microbiol.">
        <title>The Global Catalogue of Microorganisms (GCM) 10K type strain sequencing project: providing services to taxonomists for standard genome sequencing and annotation.</title>
        <authorList>
            <consortium name="The Broad Institute Genomics Platform"/>
            <consortium name="The Broad Institute Genome Sequencing Center for Infectious Disease"/>
            <person name="Wu L."/>
            <person name="Ma J."/>
        </authorList>
    </citation>
    <scope>NUCLEOTIDE SEQUENCE [LARGE SCALE GENOMIC DNA]</scope>
    <source>
        <strain evidence="6 7">JCM 3272</strain>
    </source>
</reference>
<keyword evidence="3" id="KW-0560">Oxidoreductase</keyword>
<protein>
    <submittedName>
        <fullName evidence="6">TIGR03619 family F420-dependent LLM class oxidoreductase</fullName>
    </submittedName>
</protein>
<evidence type="ECO:0000256" key="2">
    <source>
        <dbReference type="ARBA" id="ARBA00022643"/>
    </source>
</evidence>
<organism evidence="6 7">
    <name type="scientific">Dactylosporangium salmoneum</name>
    <dbReference type="NCBI Taxonomy" id="53361"/>
    <lineage>
        <taxon>Bacteria</taxon>
        <taxon>Bacillati</taxon>
        <taxon>Actinomycetota</taxon>
        <taxon>Actinomycetes</taxon>
        <taxon>Micromonosporales</taxon>
        <taxon>Micromonosporaceae</taxon>
        <taxon>Dactylosporangium</taxon>
    </lineage>
</organism>
<dbReference type="InterPro" id="IPR011251">
    <property type="entry name" value="Luciferase-like_dom"/>
</dbReference>
<dbReference type="PANTHER" id="PTHR42847:SF4">
    <property type="entry name" value="ALKANESULFONATE MONOOXYGENASE-RELATED"/>
    <property type="match status" value="1"/>
</dbReference>